<reference evidence="6 7" key="1">
    <citation type="submission" date="2023-08" db="EMBL/GenBank/DDBJ databases">
        <title>Black Yeasts Isolated from many extreme environments.</title>
        <authorList>
            <person name="Coleine C."/>
            <person name="Stajich J.E."/>
            <person name="Selbmann L."/>
        </authorList>
    </citation>
    <scope>NUCLEOTIDE SEQUENCE [LARGE SCALE GENOMIC DNA]</scope>
    <source>
        <strain evidence="6 7">CCFEE 5885</strain>
    </source>
</reference>
<organism evidence="6 7">
    <name type="scientific">Lithohypha guttulata</name>
    <dbReference type="NCBI Taxonomy" id="1690604"/>
    <lineage>
        <taxon>Eukaryota</taxon>
        <taxon>Fungi</taxon>
        <taxon>Dikarya</taxon>
        <taxon>Ascomycota</taxon>
        <taxon>Pezizomycotina</taxon>
        <taxon>Eurotiomycetes</taxon>
        <taxon>Chaetothyriomycetidae</taxon>
        <taxon>Chaetothyriales</taxon>
        <taxon>Trichomeriaceae</taxon>
        <taxon>Lithohypha</taxon>
    </lineage>
</organism>
<name>A0ABR0K7C0_9EURO</name>
<dbReference type="InterPro" id="IPR051089">
    <property type="entry name" value="prtT"/>
</dbReference>
<evidence type="ECO:0000256" key="5">
    <source>
        <dbReference type="ARBA" id="ARBA00023242"/>
    </source>
</evidence>
<comment type="subcellular location">
    <subcellularLocation>
        <location evidence="1">Nucleus</location>
    </subcellularLocation>
</comment>
<evidence type="ECO:0000313" key="6">
    <source>
        <dbReference type="EMBL" id="KAK5089677.1"/>
    </source>
</evidence>
<sequence>MSVTRAPCYHNDRFVVEMLTRLATEWPEPANSNAQIHFPSGRTHGTGTIFDISPEIGHFFVAPIHESLFEQYRTSMSGHFPFTPIPPGISTYNMTRDRPFLYTCCVMSAAHRDPPLQARIAKDILKYISEHMILRGEKSLDLLQGLLVVTAWYHVYTHSNPQLMNLLHLAKALLVDLGLNRPPGFGIFQIKMSSDATEMIHGSKHEARAHNLEERRACLGVYHVYNRYNAAFRRVDPTAWSEHLEQCCQALQAAAEYPSDAHAVAYVRLDHLVERYTGAGGFKPGASMPIHAYVKLFSEEIDRLRQGLPDVLRSCPAILAEFQTAEISLFEPIIGAECDVPAQKVEAYHTCLKKCLAYWETFMNQDVAKVPYLPFLSWAMTAHALDVVARLSFTQTEGWDLFYVRSVAGFDMLSDKMVTLLKNVQTYEDAAYPKSRSIRFKIFCLRIDMFKQWYDSKIQQEALLKEPRGKEHADNEHPSAVATLDSLPVMSDFSDMLWQDFNIDWSRLDSDFHFT</sequence>
<keyword evidence="2" id="KW-0805">Transcription regulation</keyword>
<evidence type="ECO:0000313" key="7">
    <source>
        <dbReference type="Proteomes" id="UP001345013"/>
    </source>
</evidence>
<dbReference type="Proteomes" id="UP001345013">
    <property type="component" value="Unassembled WGS sequence"/>
</dbReference>
<keyword evidence="3" id="KW-0238">DNA-binding</keyword>
<comment type="caution">
    <text evidence="6">The sequence shown here is derived from an EMBL/GenBank/DDBJ whole genome shotgun (WGS) entry which is preliminary data.</text>
</comment>
<evidence type="ECO:0000256" key="1">
    <source>
        <dbReference type="ARBA" id="ARBA00004123"/>
    </source>
</evidence>
<dbReference type="PANTHER" id="PTHR31845">
    <property type="entry name" value="FINGER DOMAIN PROTEIN, PUTATIVE-RELATED"/>
    <property type="match status" value="1"/>
</dbReference>
<dbReference type="EMBL" id="JAVRRG010000072">
    <property type="protein sequence ID" value="KAK5089677.1"/>
    <property type="molecule type" value="Genomic_DNA"/>
</dbReference>
<proteinExistence type="predicted"/>
<evidence type="ECO:0000256" key="4">
    <source>
        <dbReference type="ARBA" id="ARBA00023163"/>
    </source>
</evidence>
<evidence type="ECO:0000256" key="3">
    <source>
        <dbReference type="ARBA" id="ARBA00023125"/>
    </source>
</evidence>
<dbReference type="PANTHER" id="PTHR31845:SF10">
    <property type="entry name" value="ZN(II)2CYS6 TRANSCRIPTION FACTOR (EUROFUNG)"/>
    <property type="match status" value="1"/>
</dbReference>
<keyword evidence="5" id="KW-0539">Nucleus</keyword>
<keyword evidence="7" id="KW-1185">Reference proteome</keyword>
<accession>A0ABR0K7C0</accession>
<evidence type="ECO:0000256" key="2">
    <source>
        <dbReference type="ARBA" id="ARBA00023015"/>
    </source>
</evidence>
<gene>
    <name evidence="6" type="ORF">LTR24_005946</name>
</gene>
<keyword evidence="4" id="KW-0804">Transcription</keyword>
<protein>
    <submittedName>
        <fullName evidence="6">Uncharacterized protein</fullName>
    </submittedName>
</protein>